<accession>A0A9Q3BWM4</accession>
<proteinExistence type="predicted"/>
<evidence type="ECO:0000313" key="2">
    <source>
        <dbReference type="EMBL" id="MBW0473851.1"/>
    </source>
</evidence>
<dbReference type="AlphaFoldDB" id="A0A9Q3BWM4"/>
<gene>
    <name evidence="2" type="ORF">O181_013566</name>
</gene>
<evidence type="ECO:0000313" key="3">
    <source>
        <dbReference type="Proteomes" id="UP000765509"/>
    </source>
</evidence>
<feature type="region of interest" description="Disordered" evidence="1">
    <location>
        <begin position="108"/>
        <end position="135"/>
    </location>
</feature>
<name>A0A9Q3BWM4_9BASI</name>
<dbReference type="EMBL" id="AVOT02003560">
    <property type="protein sequence ID" value="MBW0473851.1"/>
    <property type="molecule type" value="Genomic_DNA"/>
</dbReference>
<organism evidence="2 3">
    <name type="scientific">Austropuccinia psidii MF-1</name>
    <dbReference type="NCBI Taxonomy" id="1389203"/>
    <lineage>
        <taxon>Eukaryota</taxon>
        <taxon>Fungi</taxon>
        <taxon>Dikarya</taxon>
        <taxon>Basidiomycota</taxon>
        <taxon>Pucciniomycotina</taxon>
        <taxon>Pucciniomycetes</taxon>
        <taxon>Pucciniales</taxon>
        <taxon>Sphaerophragmiaceae</taxon>
        <taxon>Austropuccinia</taxon>
    </lineage>
</organism>
<feature type="compositionally biased region" description="Polar residues" evidence="1">
    <location>
        <begin position="108"/>
        <end position="120"/>
    </location>
</feature>
<protein>
    <submittedName>
        <fullName evidence="2">Uncharacterized protein</fullName>
    </submittedName>
</protein>
<dbReference type="Proteomes" id="UP000765509">
    <property type="component" value="Unassembled WGS sequence"/>
</dbReference>
<evidence type="ECO:0000256" key="1">
    <source>
        <dbReference type="SAM" id="MobiDB-lite"/>
    </source>
</evidence>
<comment type="caution">
    <text evidence="2">The sequence shown here is derived from an EMBL/GenBank/DDBJ whole genome shotgun (WGS) entry which is preliminary data.</text>
</comment>
<keyword evidence="3" id="KW-1185">Reference proteome</keyword>
<sequence length="173" mass="20158">MKSIDTETRFLDDKINNNIEIDLTFNIDQLESSSFQCNGLGHVQEAKNENELPEINEMKIKKQKPNNDKEKEKEEINYAPHITLENRIAPNQITSKINEVTYVETFRRTSPSKSRESPFQYSGRKEKHPPKIPPKKENLFVSVIKNIFSEKNSLLNKQIELSKLKIESQLDLE</sequence>
<reference evidence="2" key="1">
    <citation type="submission" date="2021-03" db="EMBL/GenBank/DDBJ databases">
        <title>Draft genome sequence of rust myrtle Austropuccinia psidii MF-1, a brazilian biotype.</title>
        <authorList>
            <person name="Quecine M.C."/>
            <person name="Pachon D.M.R."/>
            <person name="Bonatelli M.L."/>
            <person name="Correr F.H."/>
            <person name="Franceschini L.M."/>
            <person name="Leite T.F."/>
            <person name="Margarido G.R.A."/>
            <person name="Almeida C.A."/>
            <person name="Ferrarezi J.A."/>
            <person name="Labate C.A."/>
        </authorList>
    </citation>
    <scope>NUCLEOTIDE SEQUENCE</scope>
    <source>
        <strain evidence="2">MF-1</strain>
    </source>
</reference>